<evidence type="ECO:0000259" key="1">
    <source>
        <dbReference type="PROSITE" id="PS51286"/>
    </source>
</evidence>
<reference evidence="3 4" key="1">
    <citation type="submission" date="2025-04" db="UniProtKB">
        <authorList>
            <consortium name="RefSeq"/>
        </authorList>
    </citation>
    <scope>IDENTIFICATION</scope>
</reference>
<gene>
    <name evidence="3 4" type="primary">LOC100652156</name>
</gene>
<evidence type="ECO:0000313" key="3">
    <source>
        <dbReference type="RefSeq" id="XP_048261310.1"/>
    </source>
</evidence>
<protein>
    <submittedName>
        <fullName evidence="3 4">FAST kinase domain-containing protein 4 isoform X1</fullName>
    </submittedName>
</protein>
<dbReference type="RefSeq" id="XP_048261311.1">
    <property type="nucleotide sequence ID" value="XM_048405354.1"/>
</dbReference>
<proteinExistence type="predicted"/>
<accession>A0A9C6SFC9</accession>
<dbReference type="InterPro" id="IPR013579">
    <property type="entry name" value="FAST_2"/>
</dbReference>
<keyword evidence="2" id="KW-1185">Reference proteome</keyword>
<dbReference type="InterPro" id="IPR013584">
    <property type="entry name" value="RAP"/>
</dbReference>
<dbReference type="AlphaFoldDB" id="A0A9C6SFC9"/>
<feature type="domain" description="RAP" evidence="1">
    <location>
        <begin position="465"/>
        <end position="523"/>
    </location>
</feature>
<name>A0A9C6SFC9_BOMTE</name>
<dbReference type="Proteomes" id="UP000835206">
    <property type="component" value="Chromosome 4"/>
</dbReference>
<dbReference type="GO" id="GO:0016301">
    <property type="term" value="F:kinase activity"/>
    <property type="evidence" value="ECO:0007669"/>
    <property type="project" value="UniProtKB-KW"/>
</dbReference>
<dbReference type="PROSITE" id="PS51286">
    <property type="entry name" value="RAP"/>
    <property type="match status" value="1"/>
</dbReference>
<dbReference type="OrthoDB" id="6501018at2759"/>
<evidence type="ECO:0000313" key="4">
    <source>
        <dbReference type="RefSeq" id="XP_048261311.1"/>
    </source>
</evidence>
<keyword evidence="3 4" id="KW-0418">Kinase</keyword>
<dbReference type="RefSeq" id="XP_048261310.1">
    <property type="nucleotide sequence ID" value="XM_048405353.1"/>
</dbReference>
<sequence>MLQFNTAVFTIATRFTSRFLWRLNASLSTNTATVVSESKTAVKPDDQIKEMISNIKINDKQDLTFNELKIKLCKNLNIKPIISEKFQKAQTIQEILEAVKTSFMSHDDILYILKTISIWVNDNKKSNSSTEINESSAQKQTKVNNTTSENFLNNTEDYISQYYDLSTSAMIKNVDQLAQAGDRNVKLLNYFFTTITEYHELLNTKACSNLMFNMSSLNYSDERLLKKICKDFIKSKNISGTTSVQTVVSLLKSMAFIRYKNNVFLNQICEDIIKSKIKYSDTQITNILQSFASLGYHSQYVNDIIKEYIPNMKIEKFEYLTKLNLVWCFAVFKTLQNMHAETVLDDKFISEILFFDEEKNKKLSAQLKLLNINGYAQYALEDYSGPFLNNNIVPHVVNKRSKQKIAYVEALRVTLKNMLPSMSYCNMDINTNMGFLLDAEVYMDHNCNFVSVNSTNNNSINFTKIALLLVDYYDVCLGDTDYQGLIKLYSHLLECRNYKVLIIPYQHFGIEDKTEKRISYLRHQLLRIIRQKPDNN</sequence>
<dbReference type="Pfam" id="PF08368">
    <property type="entry name" value="FAST_2"/>
    <property type="match status" value="1"/>
</dbReference>
<dbReference type="KEGG" id="bter:100652156"/>
<dbReference type="GeneID" id="100652156"/>
<organism evidence="2 3">
    <name type="scientific">Bombus terrestris</name>
    <name type="common">Buff-tailed bumblebee</name>
    <name type="synonym">Apis terrestris</name>
    <dbReference type="NCBI Taxonomy" id="30195"/>
    <lineage>
        <taxon>Eukaryota</taxon>
        <taxon>Metazoa</taxon>
        <taxon>Ecdysozoa</taxon>
        <taxon>Arthropoda</taxon>
        <taxon>Hexapoda</taxon>
        <taxon>Insecta</taxon>
        <taxon>Pterygota</taxon>
        <taxon>Neoptera</taxon>
        <taxon>Endopterygota</taxon>
        <taxon>Hymenoptera</taxon>
        <taxon>Apocrita</taxon>
        <taxon>Aculeata</taxon>
        <taxon>Apoidea</taxon>
        <taxon>Anthophila</taxon>
        <taxon>Apidae</taxon>
        <taxon>Bombus</taxon>
        <taxon>Bombus</taxon>
    </lineage>
</organism>
<keyword evidence="3 4" id="KW-0808">Transferase</keyword>
<evidence type="ECO:0000313" key="2">
    <source>
        <dbReference type="Proteomes" id="UP000835206"/>
    </source>
</evidence>